<protein>
    <submittedName>
        <fullName evidence="1">Uncharacterized protein</fullName>
    </submittedName>
</protein>
<dbReference type="AlphaFoldDB" id="V5WJR9"/>
<evidence type="ECO:0000313" key="1">
    <source>
        <dbReference type="EMBL" id="AHC16032.1"/>
    </source>
</evidence>
<dbReference type="HOGENOM" id="CLU_3157618_0_0_12"/>
<dbReference type="EMBL" id="CP006939">
    <property type="protein sequence ID" value="AHC16032.1"/>
    <property type="molecule type" value="Genomic_DNA"/>
</dbReference>
<reference evidence="1 2" key="1">
    <citation type="journal article" date="2015" name="Stand. Genomic Sci.">
        <title>Complete genome sequence and description of Salinispira pacifica gen. nov., sp. nov., a novel spirochaete isolated form a hypersaline microbial mat.</title>
        <authorList>
            <person name="Ben Hania W."/>
            <person name="Joseph M."/>
            <person name="Schumann P."/>
            <person name="Bunk B."/>
            <person name="Fiebig A."/>
            <person name="Sproer C."/>
            <person name="Klenk H.P."/>
            <person name="Fardeau M.L."/>
            <person name="Spring S."/>
        </authorList>
    </citation>
    <scope>NUCLEOTIDE SEQUENCE [LARGE SCALE GENOMIC DNA]</scope>
    <source>
        <strain evidence="1 2">L21-RPul-D2</strain>
    </source>
</reference>
<sequence length="48" mass="5449">MIFFFLVRFTQEIYTDKESDNENRARGIPGERIGPVSIQQKGGLVYAG</sequence>
<keyword evidence="2" id="KW-1185">Reference proteome</keyword>
<organism evidence="1 2">
    <name type="scientific">Salinispira pacifica</name>
    <dbReference type="NCBI Taxonomy" id="1307761"/>
    <lineage>
        <taxon>Bacteria</taxon>
        <taxon>Pseudomonadati</taxon>
        <taxon>Spirochaetota</taxon>
        <taxon>Spirochaetia</taxon>
        <taxon>Spirochaetales</taxon>
        <taxon>Spirochaetaceae</taxon>
        <taxon>Salinispira</taxon>
    </lineage>
</organism>
<dbReference type="KEGG" id="slr:L21SP2_2680"/>
<proteinExistence type="predicted"/>
<gene>
    <name evidence="1" type="ORF">L21SP2_2680</name>
</gene>
<accession>V5WJR9</accession>
<evidence type="ECO:0000313" key="2">
    <source>
        <dbReference type="Proteomes" id="UP000018680"/>
    </source>
</evidence>
<dbReference type="STRING" id="1307761.L21SP2_2680"/>
<dbReference type="Proteomes" id="UP000018680">
    <property type="component" value="Chromosome"/>
</dbReference>
<name>V5WJR9_9SPIO</name>